<evidence type="ECO:0000313" key="2">
    <source>
        <dbReference type="Proteomes" id="UP000019140"/>
    </source>
</evidence>
<dbReference type="HOGENOM" id="CLU_3326061_0_0_7"/>
<protein>
    <submittedName>
        <fullName evidence="1">Uncharacterized protein</fullName>
    </submittedName>
</protein>
<name>W4LKR9_9BACT</name>
<dbReference type="EMBL" id="AZHX01001994">
    <property type="protein sequence ID" value="ETW97941.1"/>
    <property type="molecule type" value="Genomic_DNA"/>
</dbReference>
<comment type="caution">
    <text evidence="1">The sequence shown here is derived from an EMBL/GenBank/DDBJ whole genome shotgun (WGS) entry which is preliminary data.</text>
</comment>
<organism evidence="1 2">
    <name type="scientific">Candidatus Entotheonella gemina</name>
    <dbReference type="NCBI Taxonomy" id="1429439"/>
    <lineage>
        <taxon>Bacteria</taxon>
        <taxon>Pseudomonadati</taxon>
        <taxon>Nitrospinota/Tectimicrobiota group</taxon>
        <taxon>Candidatus Tectimicrobiota</taxon>
        <taxon>Candidatus Entotheonellia</taxon>
        <taxon>Candidatus Entotheonellales</taxon>
        <taxon>Candidatus Entotheonellaceae</taxon>
        <taxon>Candidatus Entotheonella</taxon>
    </lineage>
</organism>
<proteinExistence type="predicted"/>
<gene>
    <name evidence="1" type="ORF">ETSY2_43600</name>
</gene>
<evidence type="ECO:0000313" key="1">
    <source>
        <dbReference type="EMBL" id="ETW97941.1"/>
    </source>
</evidence>
<keyword evidence="2" id="KW-1185">Reference proteome</keyword>
<accession>W4LKR9</accession>
<dbReference type="Proteomes" id="UP000019140">
    <property type="component" value="Unassembled WGS sequence"/>
</dbReference>
<reference evidence="1 2" key="1">
    <citation type="journal article" date="2014" name="Nature">
        <title>An environmental bacterial taxon with a large and distinct metabolic repertoire.</title>
        <authorList>
            <person name="Wilson M.C."/>
            <person name="Mori T."/>
            <person name="Ruckert C."/>
            <person name="Uria A.R."/>
            <person name="Helf M.J."/>
            <person name="Takada K."/>
            <person name="Gernert C."/>
            <person name="Steffens U.A."/>
            <person name="Heycke N."/>
            <person name="Schmitt S."/>
            <person name="Rinke C."/>
            <person name="Helfrich E.J."/>
            <person name="Brachmann A.O."/>
            <person name="Gurgui C."/>
            <person name="Wakimoto T."/>
            <person name="Kracht M."/>
            <person name="Crusemann M."/>
            <person name="Hentschel U."/>
            <person name="Abe I."/>
            <person name="Matsunaga S."/>
            <person name="Kalinowski J."/>
            <person name="Takeyama H."/>
            <person name="Piel J."/>
        </authorList>
    </citation>
    <scope>NUCLEOTIDE SEQUENCE [LARGE SCALE GENOMIC DNA]</scope>
    <source>
        <strain evidence="2">TSY2</strain>
    </source>
</reference>
<sequence>MQVDMAEDRGIVNDPLLMWFIGFGSAKDAKEREDRKEV</sequence>
<dbReference type="AlphaFoldDB" id="W4LKR9"/>